<keyword evidence="3" id="KW-1185">Reference proteome</keyword>
<reference evidence="2 3" key="1">
    <citation type="submission" date="2019-06" db="EMBL/GenBank/DDBJ databases">
        <title>A distant relative of Phikzvirus genus phages from a therapeutic phage collection.</title>
        <authorList>
            <person name="Hejnowicz M.S."/>
            <person name="Dabrowski K."/>
            <person name="Gawor J."/>
            <person name="Weber-Dabrowska B."/>
            <person name="Gromadka R."/>
            <person name="Lobocka M.B."/>
        </authorList>
    </citation>
    <scope>NUCLEOTIDE SEQUENCE [LARGE SCALE GENOMIC DNA]</scope>
</reference>
<feature type="region of interest" description="Disordered" evidence="1">
    <location>
        <begin position="469"/>
        <end position="493"/>
    </location>
</feature>
<dbReference type="RefSeq" id="YP_010660845.1">
    <property type="nucleotide sequence ID" value="NC_070882.1"/>
</dbReference>
<name>A0A5C1K913_9CAUD</name>
<evidence type="ECO:0000256" key="1">
    <source>
        <dbReference type="SAM" id="MobiDB-lite"/>
    </source>
</evidence>
<dbReference type="GeneID" id="77936855"/>
<evidence type="ECO:0000313" key="2">
    <source>
        <dbReference type="EMBL" id="QEM41834.1"/>
    </source>
</evidence>
<proteinExistence type="predicted"/>
<sequence length="548" mass="63257">MPHAIIPLPDVYETVMRKVSVDAIRQIATMMQLPGATRVYLPGRVDTVPMNDGMFGNCCDAADAVHFDPEERITVAYEEIAEENFTLSTAVYNNENFPLFVDDVHDITIRPIRRFVDFRIDIEYQAPNVVLAQRWLDDQRIRCSAGGAEMTMSLTYHYNVPPSLLGLMKGLYDTMQKSNWPTDLTFREWMEKHWCQPQTEMATLASTHPTLSIYERQVDVVGWFDFSTSPDTPQKSSDNAGGYTVNFSYLCRYERPTHMRVNYPILMNQCTIPKVFRPEYRYQNYQAVDRKTTSLRGTLDHQFLLMRDMGLPYIQHPDIDDWHTDQIPPHRFTFFNGLLCLSKDDLTSLMDFKNLGRFTFNPYWLEFIQTLGTAAIADGSFFEIRLYQNNERLRVPMTIDPGTTLLRTTIPLDPLKYYHIQISLSKNFYGIHDKYWEMIRRYPTTCWSLFRLFRVSIGRNPIEKMELLGLSGPRPEDPDAPGEGTTPITSDLPNTFKRGIVKWGDIAKAREEQDKIIAEVGASGGYIDQHKVGPLNVLFSHIISDIRS</sequence>
<protein>
    <submittedName>
        <fullName evidence="2">Uncharacterized protein</fullName>
    </submittedName>
</protein>
<dbReference type="Proteomes" id="UP000322144">
    <property type="component" value="Segment"/>
</dbReference>
<dbReference type="KEGG" id="vg:77936855"/>
<evidence type="ECO:0000313" key="3">
    <source>
        <dbReference type="Proteomes" id="UP000322144"/>
    </source>
</evidence>
<organism evidence="2 3">
    <name type="scientific">Pseudomonas phage vB_PaeM_PS119XW</name>
    <dbReference type="NCBI Taxonomy" id="2601632"/>
    <lineage>
        <taxon>Viruses</taxon>
        <taxon>Duplodnaviria</taxon>
        <taxon>Heunggongvirae</taxon>
        <taxon>Uroviricota</taxon>
        <taxon>Caudoviricetes</taxon>
        <taxon>Chimalliviridae</taxon>
        <taxon>Pawinskivirus</taxon>
        <taxon>Pawinskivirus PS119XW</taxon>
    </lineage>
</organism>
<dbReference type="EMBL" id="MN103543">
    <property type="protein sequence ID" value="QEM41834.1"/>
    <property type="molecule type" value="Genomic_DNA"/>
</dbReference>
<accession>A0A5C1K913</accession>